<dbReference type="SMART" id="SM00257">
    <property type="entry name" value="LysM"/>
    <property type="match status" value="3"/>
</dbReference>
<dbReference type="EMBL" id="AAWS01000022">
    <property type="protein sequence ID" value="EAY27618.1"/>
    <property type="molecule type" value="Genomic_DNA"/>
</dbReference>
<dbReference type="Gene3D" id="3.10.350.10">
    <property type="entry name" value="LysM domain"/>
    <property type="match status" value="2"/>
</dbReference>
<protein>
    <submittedName>
        <fullName evidence="2">Membrane-bound lytic murein transglycosylase D, putative</fullName>
    </submittedName>
</protein>
<dbReference type="Pfam" id="PF01464">
    <property type="entry name" value="SLT"/>
    <property type="match status" value="1"/>
</dbReference>
<feature type="domain" description="LysM" evidence="1">
    <location>
        <begin position="475"/>
        <end position="517"/>
    </location>
</feature>
<dbReference type="Gene3D" id="1.10.530.10">
    <property type="match status" value="1"/>
</dbReference>
<proteinExistence type="predicted"/>
<dbReference type="InterPro" id="IPR018392">
    <property type="entry name" value="LysM"/>
</dbReference>
<dbReference type="Proteomes" id="UP000004095">
    <property type="component" value="Unassembled WGS sequence"/>
</dbReference>
<reference evidence="2 3" key="1">
    <citation type="submission" date="2007-01" db="EMBL/GenBank/DDBJ databases">
        <authorList>
            <person name="Haygood M."/>
            <person name="Podell S."/>
            <person name="Anderson C."/>
            <person name="Hopkinson B."/>
            <person name="Roe K."/>
            <person name="Barbeau K."/>
            <person name="Gaasterland T."/>
            <person name="Ferriera S."/>
            <person name="Johnson J."/>
            <person name="Kravitz S."/>
            <person name="Beeson K."/>
            <person name="Sutton G."/>
            <person name="Rogers Y.-H."/>
            <person name="Friedman R."/>
            <person name="Frazier M."/>
            <person name="Venter J.C."/>
        </authorList>
    </citation>
    <scope>NUCLEOTIDE SEQUENCE [LARGE SCALE GENOMIC DNA]</scope>
    <source>
        <strain evidence="2 3">ATCC 23134</strain>
    </source>
</reference>
<dbReference type="eggNOG" id="COG0741">
    <property type="taxonomic scope" value="Bacteria"/>
</dbReference>
<dbReference type="PROSITE" id="PS51782">
    <property type="entry name" value="LYSM"/>
    <property type="match status" value="2"/>
</dbReference>
<dbReference type="CDD" id="cd00118">
    <property type="entry name" value="LysM"/>
    <property type="match status" value="2"/>
</dbReference>
<sequence length="655" mass="75495">MKKILLHHKTYICIFMWVLLAIPPTFGAYRAVEVPQKLKIGNLKLIITKGARRQIQTRIYKLLRSSQNFSENLARLKSYAPMMEDILKEENLPTDFKYLPLLKSSLMANALNSHEGAGFWLLKEDLAKKVGLKVNDKVDERLNIVASTRGAARFLHKNNLYFKNWIYTILTLHMGLDNTKDFIKENYNQREIIGVQELYIEERTHSFIKKFLAYKIAFEEKMLLDTSVPLPLMPYQVSGKTLAQVARKFKVSVDLLKEYNLWLKKKRIPKDKAYDVLIPLDKKPTPVVTSKIVINSIEPPPATPNTQEQELKQDKRLEPEFHNRAKNKPMVVTPPLPQPKIVIQSIKDDRKKYPNIVDVVEKKPEKNEPNKESTITNNIQVVSNREDENPMPKIKVKPSTTIQITEVRPQAVERPHYTNNTNNTTVEKTVEKYDPLPPPVNNNDYNSSSTDKFFPEGIKPRRNDLFISPNTPQSGIHVVAQGQTVFDVARRYDISVSDLRKWNYINNDVYAGQKLVVSPPKPTKATIENSTAVNERKFTPVERNTPKFNRSRFVTTKTRTYVHVVIRGQSLTSIAEAYGVSVVDIKAWNKLHSNVIHMGQKIVIFKVIRLLQHSSPITKGQFFREHKQTPLRDRLIHQQSKNLRKVMAQPYSPGE</sequence>
<keyword evidence="3" id="KW-1185">Reference proteome</keyword>
<dbReference type="InterPro" id="IPR036779">
    <property type="entry name" value="LysM_dom_sf"/>
</dbReference>
<dbReference type="RefSeq" id="WP_002699279.1">
    <property type="nucleotide sequence ID" value="NZ_AAWS01000022.1"/>
</dbReference>
<gene>
    <name evidence="2" type="ORF">M23134_02865</name>
</gene>
<dbReference type="OrthoDB" id="977752at2"/>
<dbReference type="Pfam" id="PF01476">
    <property type="entry name" value="LysM"/>
    <property type="match status" value="2"/>
</dbReference>
<organism evidence="2 3">
    <name type="scientific">Microscilla marina ATCC 23134</name>
    <dbReference type="NCBI Taxonomy" id="313606"/>
    <lineage>
        <taxon>Bacteria</taxon>
        <taxon>Pseudomonadati</taxon>
        <taxon>Bacteroidota</taxon>
        <taxon>Cytophagia</taxon>
        <taxon>Cytophagales</taxon>
        <taxon>Microscillaceae</taxon>
        <taxon>Microscilla</taxon>
    </lineage>
</organism>
<dbReference type="PANTHER" id="PTHR33734">
    <property type="entry name" value="LYSM DOMAIN-CONTAINING GPI-ANCHORED PROTEIN 2"/>
    <property type="match status" value="1"/>
</dbReference>
<dbReference type="InterPro" id="IPR023346">
    <property type="entry name" value="Lysozyme-like_dom_sf"/>
</dbReference>
<dbReference type="SUPFAM" id="SSF53955">
    <property type="entry name" value="Lysozyme-like"/>
    <property type="match status" value="1"/>
</dbReference>
<feature type="domain" description="LysM" evidence="1">
    <location>
        <begin position="561"/>
        <end position="604"/>
    </location>
</feature>
<name>A1ZPW3_MICM2</name>
<evidence type="ECO:0000313" key="2">
    <source>
        <dbReference type="EMBL" id="EAY27618.1"/>
    </source>
</evidence>
<dbReference type="InterPro" id="IPR008258">
    <property type="entry name" value="Transglycosylase_SLT_dom_1"/>
</dbReference>
<evidence type="ECO:0000313" key="3">
    <source>
        <dbReference type="Proteomes" id="UP000004095"/>
    </source>
</evidence>
<comment type="caution">
    <text evidence="2">The sequence shown here is derived from an EMBL/GenBank/DDBJ whole genome shotgun (WGS) entry which is preliminary data.</text>
</comment>
<dbReference type="PANTHER" id="PTHR33734:SF22">
    <property type="entry name" value="MEMBRANE-BOUND LYTIC MUREIN TRANSGLYCOSYLASE D"/>
    <property type="match status" value="1"/>
</dbReference>
<dbReference type="AlphaFoldDB" id="A1ZPW3"/>
<accession>A1ZPW3</accession>
<dbReference type="SUPFAM" id="SSF54106">
    <property type="entry name" value="LysM domain"/>
    <property type="match status" value="2"/>
</dbReference>
<dbReference type="eggNOG" id="COG1388">
    <property type="taxonomic scope" value="Bacteria"/>
</dbReference>
<evidence type="ECO:0000259" key="1">
    <source>
        <dbReference type="PROSITE" id="PS51782"/>
    </source>
</evidence>